<dbReference type="Pfam" id="PF00072">
    <property type="entry name" value="Response_reg"/>
    <property type="match status" value="1"/>
</dbReference>
<dbReference type="Proteomes" id="UP000297729">
    <property type="component" value="Unassembled WGS sequence"/>
</dbReference>
<protein>
    <submittedName>
        <fullName evidence="4">Response regulator</fullName>
    </submittedName>
</protein>
<evidence type="ECO:0000313" key="4">
    <source>
        <dbReference type="EMBL" id="TFW27978.1"/>
    </source>
</evidence>
<proteinExistence type="predicted"/>
<dbReference type="RefSeq" id="WP_135200676.1">
    <property type="nucleotide sequence ID" value="NZ_SPVG01000060.1"/>
</dbReference>
<evidence type="ECO:0000256" key="2">
    <source>
        <dbReference type="PROSITE-ProRule" id="PRU00169"/>
    </source>
</evidence>
<dbReference type="GO" id="GO:0000160">
    <property type="term" value="P:phosphorelay signal transduction system"/>
    <property type="evidence" value="ECO:0007669"/>
    <property type="project" value="InterPro"/>
</dbReference>
<dbReference type="AlphaFoldDB" id="A0A4Y9SN62"/>
<feature type="domain" description="Response regulatory" evidence="3">
    <location>
        <begin position="7"/>
        <end position="123"/>
    </location>
</feature>
<dbReference type="InterPro" id="IPR050595">
    <property type="entry name" value="Bact_response_regulator"/>
</dbReference>
<reference evidence="4 5" key="1">
    <citation type="submission" date="2019-03" db="EMBL/GenBank/DDBJ databases">
        <title>Draft Genome Sequence of Duganella callidus sp. nov., a Novel Duganella Species Isolated from Cultivated Soil.</title>
        <authorList>
            <person name="Raths R."/>
            <person name="Peta V."/>
            <person name="Bucking H."/>
        </authorList>
    </citation>
    <scope>NUCLEOTIDE SEQUENCE [LARGE SCALE GENOMIC DNA]</scope>
    <source>
        <strain evidence="4 5">DN04</strain>
    </source>
</reference>
<dbReference type="SUPFAM" id="SSF52172">
    <property type="entry name" value="CheY-like"/>
    <property type="match status" value="1"/>
</dbReference>
<evidence type="ECO:0000313" key="5">
    <source>
        <dbReference type="Proteomes" id="UP000297729"/>
    </source>
</evidence>
<dbReference type="PANTHER" id="PTHR44591:SF3">
    <property type="entry name" value="RESPONSE REGULATORY DOMAIN-CONTAINING PROTEIN"/>
    <property type="match status" value="1"/>
</dbReference>
<dbReference type="PROSITE" id="PS50110">
    <property type="entry name" value="RESPONSE_REGULATORY"/>
    <property type="match status" value="1"/>
</dbReference>
<sequence length="137" mass="14819">MHRERKRVLVVDDNAEAANVLAELLQLDGHTVAIAYGGQQGIATAIEFRPDVAVLDLGMPAPDGFEMAATLRRHVSTNQVVLIAWSAWNDQATKEKARLSGFDLHVTKPAELPFILDAVAGTTRLIDSTTPIAHPAE</sequence>
<feature type="modified residue" description="4-aspartylphosphate" evidence="2">
    <location>
        <position position="56"/>
    </location>
</feature>
<dbReference type="Gene3D" id="3.40.50.2300">
    <property type="match status" value="1"/>
</dbReference>
<dbReference type="PANTHER" id="PTHR44591">
    <property type="entry name" value="STRESS RESPONSE REGULATOR PROTEIN 1"/>
    <property type="match status" value="1"/>
</dbReference>
<name>A0A4Y9SN62_9BURK</name>
<accession>A0A4Y9SN62</accession>
<dbReference type="SMART" id="SM00448">
    <property type="entry name" value="REC"/>
    <property type="match status" value="1"/>
</dbReference>
<dbReference type="InterPro" id="IPR001789">
    <property type="entry name" value="Sig_transdc_resp-reg_receiver"/>
</dbReference>
<gene>
    <name evidence="4" type="ORF">E4L98_06100</name>
</gene>
<dbReference type="InterPro" id="IPR011006">
    <property type="entry name" value="CheY-like_superfamily"/>
</dbReference>
<keyword evidence="5" id="KW-1185">Reference proteome</keyword>
<organism evidence="4 5">
    <name type="scientific">Duganella callida</name>
    <dbReference type="NCBI Taxonomy" id="2561932"/>
    <lineage>
        <taxon>Bacteria</taxon>
        <taxon>Pseudomonadati</taxon>
        <taxon>Pseudomonadota</taxon>
        <taxon>Betaproteobacteria</taxon>
        <taxon>Burkholderiales</taxon>
        <taxon>Oxalobacteraceae</taxon>
        <taxon>Telluria group</taxon>
        <taxon>Duganella</taxon>
    </lineage>
</organism>
<evidence type="ECO:0000259" key="3">
    <source>
        <dbReference type="PROSITE" id="PS50110"/>
    </source>
</evidence>
<dbReference type="EMBL" id="SPVG01000060">
    <property type="protein sequence ID" value="TFW27978.1"/>
    <property type="molecule type" value="Genomic_DNA"/>
</dbReference>
<keyword evidence="1 2" id="KW-0597">Phosphoprotein</keyword>
<dbReference type="OrthoDB" id="5421695at2"/>
<comment type="caution">
    <text evidence="4">The sequence shown here is derived from an EMBL/GenBank/DDBJ whole genome shotgun (WGS) entry which is preliminary data.</text>
</comment>
<evidence type="ECO:0000256" key="1">
    <source>
        <dbReference type="ARBA" id="ARBA00022553"/>
    </source>
</evidence>